<keyword evidence="6" id="KW-0812">Transmembrane</keyword>
<dbReference type="InterPro" id="IPR005503">
    <property type="entry name" value="FliL"/>
</dbReference>
<keyword evidence="12" id="KW-0969">Cilium</keyword>
<dbReference type="GO" id="GO:0006935">
    <property type="term" value="P:chemotaxis"/>
    <property type="evidence" value="ECO:0007669"/>
    <property type="project" value="UniProtKB-KW"/>
</dbReference>
<dbReference type="AlphaFoldDB" id="A0A1M6G6E6"/>
<evidence type="ECO:0000256" key="3">
    <source>
        <dbReference type="ARBA" id="ARBA00008281"/>
    </source>
</evidence>
<evidence type="ECO:0000256" key="7">
    <source>
        <dbReference type="ARBA" id="ARBA00022779"/>
    </source>
</evidence>
<keyword evidence="13" id="KW-1185">Reference proteome</keyword>
<dbReference type="RefSeq" id="WP_073331568.1">
    <property type="nucleotide sequence ID" value="NZ_FQYO01000004.1"/>
</dbReference>
<evidence type="ECO:0000256" key="2">
    <source>
        <dbReference type="ARBA" id="ARBA00004162"/>
    </source>
</evidence>
<reference evidence="12 13" key="1">
    <citation type="submission" date="2016-11" db="EMBL/GenBank/DDBJ databases">
        <authorList>
            <person name="Jaros S."/>
            <person name="Januszkiewicz K."/>
            <person name="Wedrychowicz H."/>
        </authorList>
    </citation>
    <scope>NUCLEOTIDE SEQUENCE [LARGE SCALE GENOMIC DNA]</scope>
    <source>
        <strain evidence="12 13">DSM 100565</strain>
    </source>
</reference>
<evidence type="ECO:0000256" key="5">
    <source>
        <dbReference type="ARBA" id="ARBA00022500"/>
    </source>
</evidence>
<dbReference type="EMBL" id="FQYO01000004">
    <property type="protein sequence ID" value="SHJ05480.1"/>
    <property type="molecule type" value="Genomic_DNA"/>
</dbReference>
<dbReference type="OrthoDB" id="7864548at2"/>
<feature type="compositionally biased region" description="Low complexity" evidence="11">
    <location>
        <begin position="54"/>
        <end position="72"/>
    </location>
</feature>
<evidence type="ECO:0000256" key="8">
    <source>
        <dbReference type="ARBA" id="ARBA00022989"/>
    </source>
</evidence>
<sequence>MLRLLIPVLLLLVGTGGGVVGAMVLRPAPAPEEAAGLPAGTAPEGLPPCGPGEAPADQAGDGTTGAAAPAEETAPREGREYFRIDNQFVVPVVGEAGMSALVVASLSLEITTGSQPAVFALEPRLRDALLQVMFDHANLGGFDGIYTAPSNMRALRTALREAARRVVGQDVHDVLITDLVRQDSAG</sequence>
<protein>
    <recommendedName>
        <fullName evidence="10">Flagellar protein FliL</fullName>
    </recommendedName>
</protein>
<evidence type="ECO:0000256" key="6">
    <source>
        <dbReference type="ARBA" id="ARBA00022692"/>
    </source>
</evidence>
<evidence type="ECO:0000313" key="13">
    <source>
        <dbReference type="Proteomes" id="UP000184292"/>
    </source>
</evidence>
<gene>
    <name evidence="12" type="ORF">SAMN05444417_2708</name>
</gene>
<keyword evidence="9 10" id="KW-0472">Membrane</keyword>
<comment type="similarity">
    <text evidence="3 10">Belongs to the FliL family.</text>
</comment>
<evidence type="ECO:0000256" key="4">
    <source>
        <dbReference type="ARBA" id="ARBA00022475"/>
    </source>
</evidence>
<dbReference type="GO" id="GO:0009425">
    <property type="term" value="C:bacterial-type flagellum basal body"/>
    <property type="evidence" value="ECO:0007669"/>
    <property type="project" value="InterPro"/>
</dbReference>
<evidence type="ECO:0000256" key="1">
    <source>
        <dbReference type="ARBA" id="ARBA00002254"/>
    </source>
</evidence>
<keyword evidence="12" id="KW-0282">Flagellum</keyword>
<evidence type="ECO:0000256" key="11">
    <source>
        <dbReference type="SAM" id="MobiDB-lite"/>
    </source>
</evidence>
<keyword evidence="7 10" id="KW-0283">Flagellar rotation</keyword>
<dbReference type="STRING" id="1447782.SAMN05444417_2708"/>
<keyword evidence="10" id="KW-0997">Cell inner membrane</keyword>
<dbReference type="GO" id="GO:0005886">
    <property type="term" value="C:plasma membrane"/>
    <property type="evidence" value="ECO:0007669"/>
    <property type="project" value="UniProtKB-SubCell"/>
</dbReference>
<keyword evidence="12" id="KW-0966">Cell projection</keyword>
<accession>A0A1M6G6E6</accession>
<evidence type="ECO:0000256" key="10">
    <source>
        <dbReference type="RuleBase" id="RU364125"/>
    </source>
</evidence>
<comment type="subcellular location">
    <subcellularLocation>
        <location evidence="10">Cell inner membrane</location>
    </subcellularLocation>
    <subcellularLocation>
        <location evidence="2">Cell membrane</location>
        <topology evidence="2">Single-pass membrane protein</topology>
    </subcellularLocation>
</comment>
<dbReference type="Proteomes" id="UP000184292">
    <property type="component" value="Unassembled WGS sequence"/>
</dbReference>
<keyword evidence="8" id="KW-1133">Transmembrane helix</keyword>
<proteinExistence type="inferred from homology"/>
<evidence type="ECO:0000256" key="9">
    <source>
        <dbReference type="ARBA" id="ARBA00023136"/>
    </source>
</evidence>
<keyword evidence="5 10" id="KW-0145">Chemotaxis</keyword>
<name>A0A1M6G6E6_9RHOB</name>
<organism evidence="12 13">
    <name type="scientific">Wenxinia saemankumensis</name>
    <dbReference type="NCBI Taxonomy" id="1447782"/>
    <lineage>
        <taxon>Bacteria</taxon>
        <taxon>Pseudomonadati</taxon>
        <taxon>Pseudomonadota</taxon>
        <taxon>Alphaproteobacteria</taxon>
        <taxon>Rhodobacterales</taxon>
        <taxon>Roseobacteraceae</taxon>
        <taxon>Wenxinia</taxon>
    </lineage>
</organism>
<dbReference type="GO" id="GO:0071973">
    <property type="term" value="P:bacterial-type flagellum-dependent cell motility"/>
    <property type="evidence" value="ECO:0007669"/>
    <property type="project" value="InterPro"/>
</dbReference>
<feature type="region of interest" description="Disordered" evidence="11">
    <location>
        <begin position="35"/>
        <end position="77"/>
    </location>
</feature>
<feature type="compositionally biased region" description="Low complexity" evidence="11">
    <location>
        <begin position="35"/>
        <end position="44"/>
    </location>
</feature>
<evidence type="ECO:0000313" key="12">
    <source>
        <dbReference type="EMBL" id="SHJ05480.1"/>
    </source>
</evidence>
<dbReference type="Pfam" id="PF03748">
    <property type="entry name" value="FliL"/>
    <property type="match status" value="1"/>
</dbReference>
<comment type="function">
    <text evidence="1 10">Controls the rotational direction of flagella during chemotaxis.</text>
</comment>
<keyword evidence="4" id="KW-1003">Cell membrane</keyword>